<name>A0A1Y1VFG6_9FUNG</name>
<feature type="transmembrane region" description="Helical" evidence="1">
    <location>
        <begin position="89"/>
        <end position="108"/>
    </location>
</feature>
<protein>
    <submittedName>
        <fullName evidence="2">Uncharacterized protein</fullName>
    </submittedName>
</protein>
<dbReference type="EMBL" id="MCFH01000011">
    <property type="protein sequence ID" value="ORX54192.1"/>
    <property type="molecule type" value="Genomic_DNA"/>
</dbReference>
<dbReference type="AlphaFoldDB" id="A0A1Y1VFG6"/>
<reference evidence="2 3" key="2">
    <citation type="submission" date="2016-08" db="EMBL/GenBank/DDBJ databases">
        <title>Pervasive Adenine N6-methylation of Active Genes in Fungi.</title>
        <authorList>
            <consortium name="DOE Joint Genome Institute"/>
            <person name="Mondo S.J."/>
            <person name="Dannebaum R.O."/>
            <person name="Kuo R.C."/>
            <person name="Labutti K."/>
            <person name="Haridas S."/>
            <person name="Kuo A."/>
            <person name="Salamov A."/>
            <person name="Ahrendt S.R."/>
            <person name="Lipzen A."/>
            <person name="Sullivan W."/>
            <person name="Andreopoulos W.B."/>
            <person name="Clum A."/>
            <person name="Lindquist E."/>
            <person name="Daum C."/>
            <person name="Ramamoorthy G.K."/>
            <person name="Gryganskyi A."/>
            <person name="Culley D."/>
            <person name="Magnuson J.K."/>
            <person name="James T.Y."/>
            <person name="O'Malley M.A."/>
            <person name="Stajich J.E."/>
            <person name="Spatafora J.W."/>
            <person name="Visel A."/>
            <person name="Grigoriev I.V."/>
        </authorList>
    </citation>
    <scope>NUCLEOTIDE SEQUENCE [LARGE SCALE GENOMIC DNA]</scope>
    <source>
        <strain evidence="3">finn</strain>
    </source>
</reference>
<feature type="transmembrane region" description="Helical" evidence="1">
    <location>
        <begin position="128"/>
        <end position="149"/>
    </location>
</feature>
<gene>
    <name evidence="2" type="ORF">BCR36DRAFT_410739</name>
</gene>
<keyword evidence="1" id="KW-1133">Transmembrane helix</keyword>
<feature type="transmembrane region" description="Helical" evidence="1">
    <location>
        <begin position="7"/>
        <end position="24"/>
    </location>
</feature>
<keyword evidence="1" id="KW-0812">Transmembrane</keyword>
<dbReference type="Proteomes" id="UP000193719">
    <property type="component" value="Unassembled WGS sequence"/>
</dbReference>
<evidence type="ECO:0000313" key="3">
    <source>
        <dbReference type="Proteomes" id="UP000193719"/>
    </source>
</evidence>
<sequence length="279" mass="33205">MESSIQYVMYWIIFSILLILISTINFSIFYYFDYYSIFFFILYYPIIKEIDKFTIKPYTSKYVKSGENDSKTKENVEKSVLKKKYIIKIWINSMINSGVYYIFLSILLSCFNSLKITTKESFLLQFEYFMILIDNGTSLIFLSLLITLINGYYESKEYTLLEAVTNIFFITSGIKYPYSTIHMNSYCKLYLENVDKLSFFEFCYLHIRGIRRKTEPFTFKKDVVYISPDNQKYMTIGSEISPRWTQYIVYNYKGSIISASPNLPSNQMYEEKFNLLSLQ</sequence>
<accession>A0A1Y1VFG6</accession>
<comment type="caution">
    <text evidence="2">The sequence shown here is derived from an EMBL/GenBank/DDBJ whole genome shotgun (WGS) entry which is preliminary data.</text>
</comment>
<organism evidence="2 3">
    <name type="scientific">Piromyces finnis</name>
    <dbReference type="NCBI Taxonomy" id="1754191"/>
    <lineage>
        <taxon>Eukaryota</taxon>
        <taxon>Fungi</taxon>
        <taxon>Fungi incertae sedis</taxon>
        <taxon>Chytridiomycota</taxon>
        <taxon>Chytridiomycota incertae sedis</taxon>
        <taxon>Neocallimastigomycetes</taxon>
        <taxon>Neocallimastigales</taxon>
        <taxon>Neocallimastigaceae</taxon>
        <taxon>Piromyces</taxon>
    </lineage>
</organism>
<evidence type="ECO:0000313" key="2">
    <source>
        <dbReference type="EMBL" id="ORX54192.1"/>
    </source>
</evidence>
<evidence type="ECO:0000256" key="1">
    <source>
        <dbReference type="SAM" id="Phobius"/>
    </source>
</evidence>
<keyword evidence="1" id="KW-0472">Membrane</keyword>
<feature type="transmembrane region" description="Helical" evidence="1">
    <location>
        <begin position="30"/>
        <end position="47"/>
    </location>
</feature>
<reference evidence="2 3" key="1">
    <citation type="submission" date="2016-08" db="EMBL/GenBank/DDBJ databases">
        <title>Genomes of anaerobic fungi encode conserved fungal cellulosomes for biomass hydrolysis.</title>
        <authorList>
            <consortium name="DOE Joint Genome Institute"/>
            <person name="Haitjema C.H."/>
            <person name="Gilmore S.P."/>
            <person name="Henske J.K."/>
            <person name="Solomon K.V."/>
            <person name="De Groot R."/>
            <person name="Kuo A."/>
            <person name="Mondo S.J."/>
            <person name="Salamov A.A."/>
            <person name="Labutti K."/>
            <person name="Zhao Z."/>
            <person name="Chiniquy J."/>
            <person name="Barry K."/>
            <person name="Brewer H.M."/>
            <person name="Purvine S.O."/>
            <person name="Wright A.T."/>
            <person name="Boxma B."/>
            <person name="Van Alen T."/>
            <person name="Hackstein J.H."/>
            <person name="Baker S.E."/>
            <person name="Grigoriev I.V."/>
            <person name="O'Malley M.A."/>
        </authorList>
    </citation>
    <scope>NUCLEOTIDE SEQUENCE [LARGE SCALE GENOMIC DNA]</scope>
    <source>
        <strain evidence="3">finn</strain>
    </source>
</reference>
<keyword evidence="3" id="KW-1185">Reference proteome</keyword>
<proteinExistence type="predicted"/>